<dbReference type="InParanoid" id="F0S1G3"/>
<dbReference type="OrthoDB" id="15185at2"/>
<proteinExistence type="predicted"/>
<keyword evidence="1" id="KW-0472">Membrane</keyword>
<evidence type="ECO:0000313" key="2">
    <source>
        <dbReference type="EMBL" id="ADY73966.1"/>
    </source>
</evidence>
<gene>
    <name evidence="2" type="ordered locus">Dester_1334</name>
</gene>
<keyword evidence="3" id="KW-1185">Reference proteome</keyword>
<reference evidence="3" key="2">
    <citation type="submission" date="2011-02" db="EMBL/GenBank/DDBJ databases">
        <title>The complete genome of Desulfurobacterium thermolithotrophum DSM 11699.</title>
        <authorList>
            <consortium name="US DOE Joint Genome Institute (JGI-PGF)"/>
            <person name="Lucas S."/>
            <person name="Copeland A."/>
            <person name="Lapidus A."/>
            <person name="Bruce D."/>
            <person name="Goodwin L."/>
            <person name="Pitluck S."/>
            <person name="Kyrpides N."/>
            <person name="Mavromatis K."/>
            <person name="Pagani I."/>
            <person name="Ivanova N."/>
            <person name="Mikhailova N."/>
            <person name="Daligault H."/>
            <person name="Detter J.C."/>
            <person name="Tapia R."/>
            <person name="Han C."/>
            <person name="Land M."/>
            <person name="Hauser L."/>
            <person name="Markowitz V."/>
            <person name="Cheng J.-F."/>
            <person name="Hugenholtz P."/>
            <person name="Woyke T."/>
            <person name="Wu D."/>
            <person name="Spring S."/>
            <person name="Brambilla E."/>
            <person name="Klenk H.-P."/>
            <person name="Eisen J.A."/>
        </authorList>
    </citation>
    <scope>NUCLEOTIDE SEQUENCE [LARGE SCALE GENOMIC DNA]</scope>
    <source>
        <strain evidence="3">DSM 11699 / BSA</strain>
    </source>
</reference>
<accession>F0S1G3</accession>
<dbReference type="Proteomes" id="UP000007102">
    <property type="component" value="Chromosome"/>
</dbReference>
<dbReference type="KEGG" id="dte:Dester_1334"/>
<dbReference type="AlphaFoldDB" id="F0S1G3"/>
<feature type="transmembrane region" description="Helical" evidence="1">
    <location>
        <begin position="22"/>
        <end position="44"/>
    </location>
</feature>
<evidence type="ECO:0000256" key="1">
    <source>
        <dbReference type="SAM" id="Phobius"/>
    </source>
</evidence>
<sequence length="183" mass="21396">MIEKAKEAILDYIASLDERERLVVLLGVPLFLCLLYMTFIFFPLKSMTDQYEKKEERIKEKIERIEPTLKELVILRSKIEPILKKVEKGSSLDLTSYTKSLAEKENINLKDLKISSGKSMKRIEIRTISITFGETSLNKITSFIYKLESSPYYLRCIDVKISDLDENGLTSGKLIFYFYRREQ</sequence>
<keyword evidence="1" id="KW-0812">Transmembrane</keyword>
<dbReference type="eggNOG" id="COG3149">
    <property type="taxonomic scope" value="Bacteria"/>
</dbReference>
<name>F0S1G3_DESTD</name>
<dbReference type="HOGENOM" id="CLU_1472955_0_0_0"/>
<dbReference type="STRING" id="868864.Dester_1334"/>
<dbReference type="RefSeq" id="WP_013638916.1">
    <property type="nucleotide sequence ID" value="NC_015185.1"/>
</dbReference>
<keyword evidence="1" id="KW-1133">Transmembrane helix</keyword>
<organism evidence="2 3">
    <name type="scientific">Desulfurobacterium thermolithotrophum (strain DSM 11699 / BSA)</name>
    <dbReference type="NCBI Taxonomy" id="868864"/>
    <lineage>
        <taxon>Bacteria</taxon>
        <taxon>Pseudomonadati</taxon>
        <taxon>Aquificota</taxon>
        <taxon>Aquificia</taxon>
        <taxon>Desulfurobacteriales</taxon>
        <taxon>Desulfurobacteriaceae</taxon>
        <taxon>Desulfurobacterium</taxon>
    </lineage>
</organism>
<reference evidence="2 3" key="1">
    <citation type="journal article" date="2011" name="Stand. Genomic Sci.">
        <title>Complete genome sequence of the thermophilic sulfur-reducer Desulfurobacterium thermolithotrophum type strain (BSA(T)) from a deep-sea hydrothermal vent.</title>
        <authorList>
            <person name="Goker M."/>
            <person name="Daligault H."/>
            <person name="Mwirichia R."/>
            <person name="Lapidus A."/>
            <person name="Lucas S."/>
            <person name="Deshpande S."/>
            <person name="Pagani I."/>
            <person name="Tapia R."/>
            <person name="Cheng J.F."/>
            <person name="Goodwin L."/>
            <person name="Pitluck S."/>
            <person name="Liolios K."/>
            <person name="Ivanova N."/>
            <person name="Mavromatis K."/>
            <person name="Mikhailova N."/>
            <person name="Pati A."/>
            <person name="Chen A."/>
            <person name="Palaniappan K."/>
            <person name="Han C."/>
            <person name="Land M."/>
            <person name="Hauser L."/>
            <person name="Pan C."/>
            <person name="Brambilla E.M."/>
            <person name="Rohde M."/>
            <person name="Spring S."/>
            <person name="Sikorski J."/>
            <person name="Wirth R."/>
            <person name="Detter J.C."/>
            <person name="Woyke T."/>
            <person name="Bristow J."/>
            <person name="Eisen J.A."/>
            <person name="Markowitz V."/>
            <person name="Hugenholtz P."/>
            <person name="Kyrpides N.C."/>
            <person name="Klenk H.P."/>
        </authorList>
    </citation>
    <scope>NUCLEOTIDE SEQUENCE [LARGE SCALE GENOMIC DNA]</scope>
    <source>
        <strain evidence="3">DSM 11699 / BSA</strain>
    </source>
</reference>
<evidence type="ECO:0000313" key="3">
    <source>
        <dbReference type="Proteomes" id="UP000007102"/>
    </source>
</evidence>
<protein>
    <submittedName>
        <fullName evidence="2">Uncharacterized protein</fullName>
    </submittedName>
</protein>
<dbReference type="EMBL" id="CP002543">
    <property type="protein sequence ID" value="ADY73966.1"/>
    <property type="molecule type" value="Genomic_DNA"/>
</dbReference>